<gene>
    <name evidence="3" type="primary">PGBD4_502</name>
    <name evidence="3" type="ORF">AVEN_152064_1</name>
</gene>
<accession>A0A4Y2NBU3</accession>
<proteinExistence type="predicted"/>
<reference evidence="3 4" key="1">
    <citation type="journal article" date="2019" name="Sci. Rep.">
        <title>Orb-weaving spider Araneus ventricosus genome elucidates the spidroin gene catalogue.</title>
        <authorList>
            <person name="Kono N."/>
            <person name="Nakamura H."/>
            <person name="Ohtoshi R."/>
            <person name="Moran D.A.P."/>
            <person name="Shinohara A."/>
            <person name="Yoshida Y."/>
            <person name="Fujiwara M."/>
            <person name="Mori M."/>
            <person name="Tomita M."/>
            <person name="Arakawa K."/>
        </authorList>
    </citation>
    <scope>NUCLEOTIDE SEQUENCE [LARGE SCALE GENOMIC DNA]</scope>
</reference>
<keyword evidence="4" id="KW-1185">Reference proteome</keyword>
<sequence length="179" mass="20841">MVTVESEKSKFSKLKPTVVADYNNTMSGVDKADQCLLYYPVARNQRRKYYKKSFRYLLSHAVWNAFAIFKKNGEKMRQVEFRMKLIERLIEVTGRNPSTRLGPFPKSEGNVVRLTGRHFPSFVDESESRKKSRKCVVRSLKINENGKRVLRESRFECKNCNVGVCVAPCFEIYHTESNL</sequence>
<dbReference type="AlphaFoldDB" id="A0A4Y2NBU3"/>
<evidence type="ECO:0000259" key="2">
    <source>
        <dbReference type="Pfam" id="PF13843"/>
    </source>
</evidence>
<evidence type="ECO:0000259" key="1">
    <source>
        <dbReference type="Pfam" id="PF13842"/>
    </source>
</evidence>
<protein>
    <submittedName>
        <fullName evidence="3">PiggyBac transposable element-derived protein 4</fullName>
    </submittedName>
</protein>
<dbReference type="InterPro" id="IPR029526">
    <property type="entry name" value="PGBD"/>
</dbReference>
<evidence type="ECO:0000313" key="4">
    <source>
        <dbReference type="Proteomes" id="UP000499080"/>
    </source>
</evidence>
<organism evidence="3 4">
    <name type="scientific">Araneus ventricosus</name>
    <name type="common">Orbweaver spider</name>
    <name type="synonym">Epeira ventricosa</name>
    <dbReference type="NCBI Taxonomy" id="182803"/>
    <lineage>
        <taxon>Eukaryota</taxon>
        <taxon>Metazoa</taxon>
        <taxon>Ecdysozoa</taxon>
        <taxon>Arthropoda</taxon>
        <taxon>Chelicerata</taxon>
        <taxon>Arachnida</taxon>
        <taxon>Araneae</taxon>
        <taxon>Araneomorphae</taxon>
        <taxon>Entelegynae</taxon>
        <taxon>Araneoidea</taxon>
        <taxon>Araneidae</taxon>
        <taxon>Araneus</taxon>
    </lineage>
</organism>
<dbReference type="Pfam" id="PF13843">
    <property type="entry name" value="DDE_Tnp_1_7"/>
    <property type="match status" value="1"/>
</dbReference>
<dbReference type="Proteomes" id="UP000499080">
    <property type="component" value="Unassembled WGS sequence"/>
</dbReference>
<dbReference type="Pfam" id="PF13842">
    <property type="entry name" value="zf-Tnp_2"/>
    <property type="match status" value="1"/>
</dbReference>
<feature type="domain" description="PiggyBac transposable element-derived protein 4 C-terminal zinc-finger" evidence="1">
    <location>
        <begin position="127"/>
        <end position="174"/>
    </location>
</feature>
<dbReference type="PANTHER" id="PTHR46599">
    <property type="entry name" value="PIGGYBAC TRANSPOSABLE ELEMENT-DERIVED PROTEIN 4"/>
    <property type="match status" value="1"/>
</dbReference>
<dbReference type="OrthoDB" id="6144940at2759"/>
<comment type="caution">
    <text evidence="3">The sequence shown here is derived from an EMBL/GenBank/DDBJ whole genome shotgun (WGS) entry which is preliminary data.</text>
</comment>
<dbReference type="EMBL" id="BGPR01008788">
    <property type="protein sequence ID" value="GBN36110.1"/>
    <property type="molecule type" value="Genomic_DNA"/>
</dbReference>
<name>A0A4Y2NBU3_ARAVE</name>
<dbReference type="InterPro" id="IPR032718">
    <property type="entry name" value="PGBD4_Znf_C"/>
</dbReference>
<feature type="domain" description="PiggyBac transposable element-derived protein" evidence="2">
    <location>
        <begin position="14"/>
        <end position="66"/>
    </location>
</feature>
<dbReference type="PANTHER" id="PTHR46599:SF3">
    <property type="entry name" value="PIGGYBAC TRANSPOSABLE ELEMENT-DERIVED PROTEIN 4"/>
    <property type="match status" value="1"/>
</dbReference>
<evidence type="ECO:0000313" key="3">
    <source>
        <dbReference type="EMBL" id="GBN36110.1"/>
    </source>
</evidence>